<comment type="caution">
    <text evidence="1">The sequence shown here is derived from an EMBL/GenBank/DDBJ whole genome shotgun (WGS) entry which is preliminary data.</text>
</comment>
<protein>
    <submittedName>
        <fullName evidence="1">Uncharacterized protein</fullName>
    </submittedName>
</protein>
<organism evidence="1 2">
    <name type="scientific">Neophaeococcomyces mojaviensis</name>
    <dbReference type="NCBI Taxonomy" id="3383035"/>
    <lineage>
        <taxon>Eukaryota</taxon>
        <taxon>Fungi</taxon>
        <taxon>Dikarya</taxon>
        <taxon>Ascomycota</taxon>
        <taxon>Pezizomycotina</taxon>
        <taxon>Eurotiomycetes</taxon>
        <taxon>Chaetothyriomycetidae</taxon>
        <taxon>Chaetothyriales</taxon>
        <taxon>Chaetothyriales incertae sedis</taxon>
        <taxon>Neophaeococcomyces</taxon>
    </lineage>
</organism>
<name>A0ACC3AKZ5_9EURO</name>
<gene>
    <name evidence="1" type="ORF">H2198_000110</name>
</gene>
<dbReference type="Proteomes" id="UP001172386">
    <property type="component" value="Unassembled WGS sequence"/>
</dbReference>
<evidence type="ECO:0000313" key="2">
    <source>
        <dbReference type="Proteomes" id="UP001172386"/>
    </source>
</evidence>
<sequence>MLNSVQNYGRLLSPSSSVRTFTTTGSNAAESHAIENQEKPQHFKDWPNAQGFDTSYEERTPVELQVEGHIPVYAAGVLFRTGLGPRSVDCGDKGIYKSNHWFDNFAQVHRFQIHAPSTEGGKVQVTYNSRLTSDGLIEKVRKAGRLDGMTFAAKYEPCKTLFQKLQSVFAPAVWMLPKPPSAPNEANIGVTMSVNLPGYSPTGEAAQVPRDDSKIKSFCTRTDAATVQFLDSETLEPIGLARQGVLHPDLTGPVSGAHAKSDPVTGDVYNFNLQFGGQGTFRVFRTSASTGKTSILATVSHTTAYLHSLFLTENYVVLCIWNSHFRAGGMAILLKNNLIEAMEYNDKTPAKWFVIDKRTADEGGQGVVATYESEPFFGFHSVNAYEHTSVDGVKHIIADIPVYQNLEVLNAFYFDNILSDSPTAAQVQGRWGDALAPRYRRYRLPDVPGEPQKETRKAVVEFELARNDTPELPSLNWSVFTKKHRYVYGVCDSGKSTFADSLLKLDLEDFSVKRWSVHGQTAGEPIFIADPDSTDEDGGVLLTVVLDGIAGKSYLLALNAKDLTEMGRANVDGVIGFGFHGLHTKAGLGTNMSSNADY</sequence>
<dbReference type="EMBL" id="JAPDRQ010000001">
    <property type="protein sequence ID" value="KAJ9664764.1"/>
    <property type="molecule type" value="Genomic_DNA"/>
</dbReference>
<evidence type="ECO:0000313" key="1">
    <source>
        <dbReference type="EMBL" id="KAJ9664764.1"/>
    </source>
</evidence>
<reference evidence="1" key="1">
    <citation type="submission" date="2022-10" db="EMBL/GenBank/DDBJ databases">
        <title>Culturing micro-colonial fungi from biological soil crusts in the Mojave desert and describing Neophaeococcomyces mojavensis, and introducing the new genera and species Taxawa tesnikishii.</title>
        <authorList>
            <person name="Kurbessoian T."/>
            <person name="Stajich J.E."/>
        </authorList>
    </citation>
    <scope>NUCLEOTIDE SEQUENCE</scope>
    <source>
        <strain evidence="1">JES_112</strain>
    </source>
</reference>
<proteinExistence type="predicted"/>
<keyword evidence="2" id="KW-1185">Reference proteome</keyword>
<accession>A0ACC3AKZ5</accession>